<feature type="transmembrane region" description="Helical" evidence="2">
    <location>
        <begin position="233"/>
        <end position="251"/>
    </location>
</feature>
<name>A0ABU2FBY6_9EURY</name>
<dbReference type="EMBL" id="JAMQON010000001">
    <property type="protein sequence ID" value="MDS0259220.1"/>
    <property type="molecule type" value="Genomic_DNA"/>
</dbReference>
<sequence length="255" mass="26475">MPDSYETSESFDVVLLNYGGATHVTLQLDDALSDQLAVEAPNHHVAGGTERRVTVARTGSDAAHGNLRVITDHGANTRLVEVRLTEPVETETTVEATGPDTERAVQMARQLSGTPERPESSDSGQVSSTERDDEQTWTLELNQGDDGAAGTAEGTGSSDSEPAVEGEQPRRGSSDAERGDSESMPEQGDGESVPERDASGGLRPAERRALAVGAVVLSVLGLTTGVVTEDRSAMLVVVALGAGGVVAAMAVNRAV</sequence>
<evidence type="ECO:0000313" key="3">
    <source>
        <dbReference type="EMBL" id="MDS0259220.1"/>
    </source>
</evidence>
<reference evidence="3 4" key="1">
    <citation type="submission" date="2022-06" db="EMBL/GenBank/DDBJ databases">
        <title>Haloarcula sp. a new haloarchaeum isolate from saline soil.</title>
        <authorList>
            <person name="Strakova D."/>
            <person name="Galisteo C."/>
            <person name="Sanchez-Porro C."/>
            <person name="Ventosa A."/>
        </authorList>
    </citation>
    <scope>NUCLEOTIDE SEQUENCE [LARGE SCALE GENOMIC DNA]</scope>
    <source>
        <strain evidence="3 4">S1CR25-12</strain>
    </source>
</reference>
<feature type="compositionally biased region" description="Basic and acidic residues" evidence="1">
    <location>
        <begin position="193"/>
        <end position="203"/>
    </location>
</feature>
<dbReference type="Pfam" id="PF24368">
    <property type="entry name" value="DUF7524"/>
    <property type="match status" value="1"/>
</dbReference>
<gene>
    <name evidence="3" type="ORF">NDI56_07420</name>
</gene>
<feature type="transmembrane region" description="Helical" evidence="2">
    <location>
        <begin position="209"/>
        <end position="227"/>
    </location>
</feature>
<keyword evidence="4" id="KW-1185">Reference proteome</keyword>
<keyword evidence="2" id="KW-1133">Transmembrane helix</keyword>
<dbReference type="InterPro" id="IPR055946">
    <property type="entry name" value="DUF7524"/>
</dbReference>
<proteinExistence type="predicted"/>
<dbReference type="RefSeq" id="WP_310918806.1">
    <property type="nucleotide sequence ID" value="NZ_JAMQON010000001.1"/>
</dbReference>
<feature type="compositionally biased region" description="Low complexity" evidence="1">
    <location>
        <begin position="87"/>
        <end position="97"/>
    </location>
</feature>
<feature type="compositionally biased region" description="Low complexity" evidence="1">
    <location>
        <begin position="144"/>
        <end position="161"/>
    </location>
</feature>
<keyword evidence="2" id="KW-0812">Transmembrane</keyword>
<evidence type="ECO:0000313" key="4">
    <source>
        <dbReference type="Proteomes" id="UP001259659"/>
    </source>
</evidence>
<accession>A0ABU2FBY6</accession>
<keyword evidence="2" id="KW-0472">Membrane</keyword>
<dbReference type="Proteomes" id="UP001259659">
    <property type="component" value="Unassembled WGS sequence"/>
</dbReference>
<feature type="compositionally biased region" description="Basic and acidic residues" evidence="1">
    <location>
        <begin position="167"/>
        <end position="181"/>
    </location>
</feature>
<evidence type="ECO:0000256" key="2">
    <source>
        <dbReference type="SAM" id="Phobius"/>
    </source>
</evidence>
<protein>
    <submittedName>
        <fullName evidence="3">Uncharacterized protein</fullName>
    </submittedName>
</protein>
<organism evidence="3 4">
    <name type="scientific">Haloarcula saliterrae</name>
    <dbReference type="NCBI Taxonomy" id="2950534"/>
    <lineage>
        <taxon>Archaea</taxon>
        <taxon>Methanobacteriati</taxon>
        <taxon>Methanobacteriota</taxon>
        <taxon>Stenosarchaea group</taxon>
        <taxon>Halobacteria</taxon>
        <taxon>Halobacteriales</taxon>
        <taxon>Haloarculaceae</taxon>
        <taxon>Haloarcula</taxon>
    </lineage>
</organism>
<comment type="caution">
    <text evidence="3">The sequence shown here is derived from an EMBL/GenBank/DDBJ whole genome shotgun (WGS) entry which is preliminary data.</text>
</comment>
<feature type="region of interest" description="Disordered" evidence="1">
    <location>
        <begin position="87"/>
        <end position="203"/>
    </location>
</feature>
<evidence type="ECO:0000256" key="1">
    <source>
        <dbReference type="SAM" id="MobiDB-lite"/>
    </source>
</evidence>